<keyword evidence="2" id="KW-1185">Reference proteome</keyword>
<dbReference type="Proteomes" id="UP000743899">
    <property type="component" value="Unassembled WGS sequence"/>
</dbReference>
<accession>A0ABX0A9W7</accession>
<dbReference type="RefSeq" id="WP_161921833.1">
    <property type="nucleotide sequence ID" value="NZ_JAACYS010000105.1"/>
</dbReference>
<evidence type="ECO:0000313" key="1">
    <source>
        <dbReference type="EMBL" id="NCU19005.1"/>
    </source>
</evidence>
<dbReference type="EMBL" id="JAACYS010000105">
    <property type="protein sequence ID" value="NCU19005.1"/>
    <property type="molecule type" value="Genomic_DNA"/>
</dbReference>
<comment type="caution">
    <text evidence="1">The sequence shown here is derived from an EMBL/GenBank/DDBJ whole genome shotgun (WGS) entry which is preliminary data.</text>
</comment>
<name>A0ABX0A9W7_9BACI</name>
<sequence>LSHEKIELLETITGVYPNENETLLSLYNYFLYQAYVIDILLNLSTLELEPEEEFWDLDVVKGYEMYIFNIVFNRPPITENINEFLMCVLMKKK</sequence>
<feature type="non-terminal residue" evidence="1">
    <location>
        <position position="1"/>
    </location>
</feature>
<evidence type="ECO:0000313" key="2">
    <source>
        <dbReference type="Proteomes" id="UP000743899"/>
    </source>
</evidence>
<reference evidence="1 2" key="1">
    <citation type="submission" date="2020-01" db="EMBL/GenBank/DDBJ databases">
        <title>A novel Bacillus sp. from Pasinler.</title>
        <authorList>
            <person name="Adiguzel A."/>
            <person name="Ay H."/>
            <person name="Baltaci M.O."/>
        </authorList>
    </citation>
    <scope>NUCLEOTIDE SEQUENCE [LARGE SCALE GENOMIC DNA]</scope>
    <source>
        <strain evidence="1 2">P1</strain>
    </source>
</reference>
<organism evidence="1 2">
    <name type="scientific">Pallidibacillus pasinlerensis</name>
    <dbReference type="NCBI Taxonomy" id="2703818"/>
    <lineage>
        <taxon>Bacteria</taxon>
        <taxon>Bacillati</taxon>
        <taxon>Bacillota</taxon>
        <taxon>Bacilli</taxon>
        <taxon>Bacillales</taxon>
        <taxon>Bacillaceae</taxon>
        <taxon>Pallidibacillus</taxon>
    </lineage>
</organism>
<protein>
    <submittedName>
        <fullName evidence="1">Uncharacterized protein</fullName>
    </submittedName>
</protein>
<gene>
    <name evidence="1" type="ORF">GW534_15150</name>
</gene>
<proteinExistence type="predicted"/>